<accession>A0ABP9Y236</accession>
<dbReference type="PROSITE" id="PS00108">
    <property type="entry name" value="PROTEIN_KINASE_ST"/>
    <property type="match status" value="1"/>
</dbReference>
<dbReference type="InterPro" id="IPR000961">
    <property type="entry name" value="AGC-kinase_C"/>
</dbReference>
<evidence type="ECO:0000256" key="4">
    <source>
        <dbReference type="ARBA" id="ARBA00022679"/>
    </source>
</evidence>
<feature type="compositionally biased region" description="Basic and acidic residues" evidence="9">
    <location>
        <begin position="792"/>
        <end position="802"/>
    </location>
</feature>
<feature type="compositionally biased region" description="Basic and acidic residues" evidence="9">
    <location>
        <begin position="754"/>
        <end position="769"/>
    </location>
</feature>
<evidence type="ECO:0000256" key="9">
    <source>
        <dbReference type="SAM" id="MobiDB-lite"/>
    </source>
</evidence>
<dbReference type="PANTHER" id="PTHR24351">
    <property type="entry name" value="RIBOSOMAL PROTEIN S6 KINASE"/>
    <property type="match status" value="1"/>
</dbReference>
<dbReference type="CDD" id="cd06093">
    <property type="entry name" value="PX_domain"/>
    <property type="match status" value="1"/>
</dbReference>
<keyword evidence="2" id="KW-0723">Serine/threonine-protein kinase</keyword>
<dbReference type="PROSITE" id="PS51285">
    <property type="entry name" value="AGC_KINASE_CTER"/>
    <property type="match status" value="1"/>
</dbReference>
<feature type="region of interest" description="Disordered" evidence="9">
    <location>
        <begin position="743"/>
        <end position="802"/>
    </location>
</feature>
<keyword evidence="3" id="KW-0597">Phosphoprotein</keyword>
<evidence type="ECO:0000256" key="5">
    <source>
        <dbReference type="ARBA" id="ARBA00022741"/>
    </source>
</evidence>
<dbReference type="Pfam" id="PF00433">
    <property type="entry name" value="Pkinase_C"/>
    <property type="match status" value="1"/>
</dbReference>
<dbReference type="InterPro" id="IPR045270">
    <property type="entry name" value="STKc_AGC"/>
</dbReference>
<dbReference type="InterPro" id="IPR017441">
    <property type="entry name" value="Protein_kinase_ATP_BS"/>
</dbReference>
<keyword evidence="5 8" id="KW-0547">Nucleotide-binding</keyword>
<feature type="binding site" evidence="8">
    <location>
        <position position="274"/>
    </location>
    <ligand>
        <name>ATP</name>
        <dbReference type="ChEBI" id="CHEBI:30616"/>
    </ligand>
</feature>
<keyword evidence="6" id="KW-0418">Kinase</keyword>
<dbReference type="Gene3D" id="3.30.200.20">
    <property type="entry name" value="Phosphorylase Kinase, domain 1"/>
    <property type="match status" value="1"/>
</dbReference>
<name>A0ABP9Y236_9FUNG</name>
<evidence type="ECO:0000256" key="1">
    <source>
        <dbReference type="ARBA" id="ARBA00009903"/>
    </source>
</evidence>
<protein>
    <recommendedName>
        <fullName evidence="14">Kinase-like protein</fullName>
    </recommendedName>
</protein>
<evidence type="ECO:0000259" key="10">
    <source>
        <dbReference type="PROSITE" id="PS50011"/>
    </source>
</evidence>
<keyword evidence="13" id="KW-1185">Reference proteome</keyword>
<dbReference type="InterPro" id="IPR036871">
    <property type="entry name" value="PX_dom_sf"/>
</dbReference>
<evidence type="ECO:0000256" key="6">
    <source>
        <dbReference type="ARBA" id="ARBA00022777"/>
    </source>
</evidence>
<evidence type="ECO:0000256" key="2">
    <source>
        <dbReference type="ARBA" id="ARBA00022527"/>
    </source>
</evidence>
<dbReference type="EMBL" id="BAABUJ010000017">
    <property type="protein sequence ID" value="GAA5800853.1"/>
    <property type="molecule type" value="Genomic_DNA"/>
</dbReference>
<dbReference type="SUPFAM" id="SSF64268">
    <property type="entry name" value="PX domain"/>
    <property type="match status" value="1"/>
</dbReference>
<dbReference type="PROSITE" id="PS00107">
    <property type="entry name" value="PROTEIN_KINASE_ATP"/>
    <property type="match status" value="1"/>
</dbReference>
<evidence type="ECO:0000313" key="13">
    <source>
        <dbReference type="Proteomes" id="UP001476247"/>
    </source>
</evidence>
<comment type="similarity">
    <text evidence="1">Belongs to the protein kinase superfamily. AGC Ser/Thr protein kinase family.</text>
</comment>
<dbReference type="Gene3D" id="1.10.510.10">
    <property type="entry name" value="Transferase(Phosphotransferase) domain 1"/>
    <property type="match status" value="1"/>
</dbReference>
<dbReference type="Gene3D" id="3.30.1520.10">
    <property type="entry name" value="Phox-like domain"/>
    <property type="match status" value="1"/>
</dbReference>
<feature type="domain" description="AGC-kinase C-terminal" evidence="11">
    <location>
        <begin position="507"/>
        <end position="588"/>
    </location>
</feature>
<gene>
    <name evidence="12" type="ORF">HPULCUR_006292</name>
</gene>
<dbReference type="InterPro" id="IPR008271">
    <property type="entry name" value="Ser/Thr_kinase_AS"/>
</dbReference>
<dbReference type="InterPro" id="IPR017892">
    <property type="entry name" value="Pkinase_C"/>
</dbReference>
<keyword evidence="7 8" id="KW-0067">ATP-binding</keyword>
<dbReference type="Pfam" id="PF00787">
    <property type="entry name" value="PX"/>
    <property type="match status" value="1"/>
</dbReference>
<evidence type="ECO:0000259" key="11">
    <source>
        <dbReference type="PROSITE" id="PS51285"/>
    </source>
</evidence>
<keyword evidence="4" id="KW-0808">Transferase</keyword>
<evidence type="ECO:0008006" key="14">
    <source>
        <dbReference type="Google" id="ProtNLM"/>
    </source>
</evidence>
<dbReference type="Proteomes" id="UP001476247">
    <property type="component" value="Unassembled WGS sequence"/>
</dbReference>
<sequence>MPVATTANNQSWSNSNPSDTRVAVIETSLIVSNRPCTMFHLVLEDKTNHFSLVRFTNDFTELDKLLQKHFPRQRVPLPKLTDPFSTTTTTTKKRSLFSIKKRKSNVKLLETYLCRCINSPIGHSSLFRDFLSAQRDEDKVISKTLVQKLVVHHCTQTEPQTDDVTPTYSITSSCQQYRYLPPSPPSSISNHNTSTLSRSNSIVGGFPNYGYHSNLTSHDMVCSSILEHDELDEEKPSAPAALNDFQLIKVLGKGATGKVILVRHQTSQKLYALKSMTKAWHITEREVTHIRTERDILATIAEIHHPFLVRLHQAFQDHQNLYLVLDYHAGADLSTLLQRCHSIPEKISRIYAAEIMMGLQELHRHSILYRDLKPENVLIAADGHLVLTDFGLSKMFDDSDTYYHRTATFCGTPEYMAPEIILQEEEYSYAADYWSFGTMLFEMLTGVTPFAAETLDEMYQRVLFDDLSFPVNFDADSADLITGLLRRDPFTRLSDVYNVRTHPYFVKHLNWKDVHAKRIQPSYIPARQFETDLRNFDPEFLNMSLAVDDEDSSLYKQRWHPNIRPAGLNKNAFRGYSYVQDENHEVTYQSEMSFSSEEYISDDEDGDYNEYYRMAEQAMIDSLAKNLPVPPTQETGLKRSLRPSRSIGAFNYNQDTGTPHSTGSIDTDLIDLLFGGDVEYFRMAEKAHEESLANKKPSQASLKRSIDASAFNYNQDMGHQPTTYDTNDATNDLIDRLFDDMQVPSFARGPTPSSKKDLRRPLSTDRSTNRLDPVPFNYNQNIRNSKIMNSTVKDDDASTWRS</sequence>
<dbReference type="PROSITE" id="PS50011">
    <property type="entry name" value="PROTEIN_KINASE_DOM"/>
    <property type="match status" value="1"/>
</dbReference>
<evidence type="ECO:0000256" key="8">
    <source>
        <dbReference type="PROSITE-ProRule" id="PRU10141"/>
    </source>
</evidence>
<dbReference type="CDD" id="cd05123">
    <property type="entry name" value="STKc_AGC"/>
    <property type="match status" value="1"/>
</dbReference>
<dbReference type="InterPro" id="IPR011009">
    <property type="entry name" value="Kinase-like_dom_sf"/>
</dbReference>
<feature type="domain" description="Protein kinase" evidence="10">
    <location>
        <begin position="245"/>
        <end position="505"/>
    </location>
</feature>
<evidence type="ECO:0000313" key="12">
    <source>
        <dbReference type="EMBL" id="GAA5800853.1"/>
    </source>
</evidence>
<dbReference type="SMART" id="SM00220">
    <property type="entry name" value="S_TKc"/>
    <property type="match status" value="1"/>
</dbReference>
<comment type="caution">
    <text evidence="12">The sequence shown here is derived from an EMBL/GenBank/DDBJ whole genome shotgun (WGS) entry which is preliminary data.</text>
</comment>
<evidence type="ECO:0000256" key="3">
    <source>
        <dbReference type="ARBA" id="ARBA00022553"/>
    </source>
</evidence>
<dbReference type="SMART" id="SM00133">
    <property type="entry name" value="S_TK_X"/>
    <property type="match status" value="1"/>
</dbReference>
<dbReference type="SUPFAM" id="SSF56112">
    <property type="entry name" value="Protein kinase-like (PK-like)"/>
    <property type="match status" value="1"/>
</dbReference>
<dbReference type="InterPro" id="IPR001683">
    <property type="entry name" value="PX_dom"/>
</dbReference>
<feature type="compositionally biased region" description="Polar residues" evidence="9">
    <location>
        <begin position="777"/>
        <end position="791"/>
    </location>
</feature>
<proteinExistence type="inferred from homology"/>
<dbReference type="InterPro" id="IPR000719">
    <property type="entry name" value="Prot_kinase_dom"/>
</dbReference>
<evidence type="ECO:0000256" key="7">
    <source>
        <dbReference type="ARBA" id="ARBA00022840"/>
    </source>
</evidence>
<reference evidence="12 13" key="1">
    <citation type="submission" date="2024-04" db="EMBL/GenBank/DDBJ databases">
        <title>genome sequences of Mucor flavus KT1a and Helicostylum pulchrum KT1b strains isolation_sourced from the surface of a dry-aged beef.</title>
        <authorList>
            <person name="Toyotome T."/>
            <person name="Hosono M."/>
            <person name="Torimaru M."/>
            <person name="Fukuda K."/>
            <person name="Mikami N."/>
        </authorList>
    </citation>
    <scope>NUCLEOTIDE SEQUENCE [LARGE SCALE GENOMIC DNA]</scope>
    <source>
        <strain evidence="12 13">KT1b</strain>
    </source>
</reference>
<dbReference type="Pfam" id="PF00069">
    <property type="entry name" value="Pkinase"/>
    <property type="match status" value="1"/>
</dbReference>
<organism evidence="12 13">
    <name type="scientific">Helicostylum pulchrum</name>
    <dbReference type="NCBI Taxonomy" id="562976"/>
    <lineage>
        <taxon>Eukaryota</taxon>
        <taxon>Fungi</taxon>
        <taxon>Fungi incertae sedis</taxon>
        <taxon>Mucoromycota</taxon>
        <taxon>Mucoromycotina</taxon>
        <taxon>Mucoromycetes</taxon>
        <taxon>Mucorales</taxon>
        <taxon>Mucorineae</taxon>
        <taxon>Mucoraceae</taxon>
        <taxon>Helicostylum</taxon>
    </lineage>
</organism>